<evidence type="ECO:0000313" key="3">
    <source>
        <dbReference type="EMBL" id="KAF2827339.1"/>
    </source>
</evidence>
<organism evidence="3 4">
    <name type="scientific">Ophiobolus disseminans</name>
    <dbReference type="NCBI Taxonomy" id="1469910"/>
    <lineage>
        <taxon>Eukaryota</taxon>
        <taxon>Fungi</taxon>
        <taxon>Dikarya</taxon>
        <taxon>Ascomycota</taxon>
        <taxon>Pezizomycotina</taxon>
        <taxon>Dothideomycetes</taxon>
        <taxon>Pleosporomycetidae</taxon>
        <taxon>Pleosporales</taxon>
        <taxon>Pleosporineae</taxon>
        <taxon>Phaeosphaeriaceae</taxon>
        <taxon>Ophiobolus</taxon>
    </lineage>
</organism>
<gene>
    <name evidence="3" type="ORF">CC86DRAFT_405473</name>
</gene>
<reference evidence="3" key="1">
    <citation type="journal article" date="2020" name="Stud. Mycol.">
        <title>101 Dothideomycetes genomes: a test case for predicting lifestyles and emergence of pathogens.</title>
        <authorList>
            <person name="Haridas S."/>
            <person name="Albert R."/>
            <person name="Binder M."/>
            <person name="Bloem J."/>
            <person name="Labutti K."/>
            <person name="Salamov A."/>
            <person name="Andreopoulos B."/>
            <person name="Baker S."/>
            <person name="Barry K."/>
            <person name="Bills G."/>
            <person name="Bluhm B."/>
            <person name="Cannon C."/>
            <person name="Castanera R."/>
            <person name="Culley D."/>
            <person name="Daum C."/>
            <person name="Ezra D."/>
            <person name="Gonzalez J."/>
            <person name="Henrissat B."/>
            <person name="Kuo A."/>
            <person name="Liang C."/>
            <person name="Lipzen A."/>
            <person name="Lutzoni F."/>
            <person name="Magnuson J."/>
            <person name="Mondo S."/>
            <person name="Nolan M."/>
            <person name="Ohm R."/>
            <person name="Pangilinan J."/>
            <person name="Park H.-J."/>
            <person name="Ramirez L."/>
            <person name="Alfaro M."/>
            <person name="Sun H."/>
            <person name="Tritt A."/>
            <person name="Yoshinaga Y."/>
            <person name="Zwiers L.-H."/>
            <person name="Turgeon B."/>
            <person name="Goodwin S."/>
            <person name="Spatafora J."/>
            <person name="Crous P."/>
            <person name="Grigoriev I."/>
        </authorList>
    </citation>
    <scope>NUCLEOTIDE SEQUENCE</scope>
    <source>
        <strain evidence="3">CBS 113818</strain>
    </source>
</reference>
<dbReference type="PROSITE" id="PS50835">
    <property type="entry name" value="IG_LIKE"/>
    <property type="match status" value="1"/>
</dbReference>
<evidence type="ECO:0000256" key="1">
    <source>
        <dbReference type="SAM" id="SignalP"/>
    </source>
</evidence>
<keyword evidence="4" id="KW-1185">Reference proteome</keyword>
<dbReference type="AlphaFoldDB" id="A0A6A7A3K6"/>
<feature type="domain" description="Ig-like" evidence="2">
    <location>
        <begin position="78"/>
        <end position="159"/>
    </location>
</feature>
<protein>
    <recommendedName>
        <fullName evidence="2">Ig-like domain-containing protein</fullName>
    </recommendedName>
</protein>
<evidence type="ECO:0000259" key="2">
    <source>
        <dbReference type="PROSITE" id="PS50835"/>
    </source>
</evidence>
<dbReference type="Proteomes" id="UP000799424">
    <property type="component" value="Unassembled WGS sequence"/>
</dbReference>
<sequence length="159" mass="17772">MSFLFFLWSWTLCQPILALSIPRYDAQSPMLNEPHPAIRPNLASVILGFSASGSDEVEHVQIPLQKQTLSGADLPTHPEMIRIEAMVNQQGQSVSLETLDLVMCRVVLELSAEEKAALELMGSQKVLPWFRLKDGAVLLEESSSRWFLAGRSIATYECR</sequence>
<evidence type="ECO:0000313" key="4">
    <source>
        <dbReference type="Proteomes" id="UP000799424"/>
    </source>
</evidence>
<dbReference type="InterPro" id="IPR007110">
    <property type="entry name" value="Ig-like_dom"/>
</dbReference>
<feature type="chain" id="PRO_5025603032" description="Ig-like domain-containing protein" evidence="1">
    <location>
        <begin position="19"/>
        <end position="159"/>
    </location>
</feature>
<name>A0A6A7A3K6_9PLEO</name>
<feature type="signal peptide" evidence="1">
    <location>
        <begin position="1"/>
        <end position="18"/>
    </location>
</feature>
<dbReference type="OrthoDB" id="3650120at2759"/>
<accession>A0A6A7A3K6</accession>
<keyword evidence="1" id="KW-0732">Signal</keyword>
<proteinExistence type="predicted"/>
<dbReference type="EMBL" id="MU006224">
    <property type="protein sequence ID" value="KAF2827339.1"/>
    <property type="molecule type" value="Genomic_DNA"/>
</dbReference>